<proteinExistence type="predicted"/>
<protein>
    <submittedName>
        <fullName evidence="2">Hypothetical_protein</fullName>
    </submittedName>
</protein>
<dbReference type="EMBL" id="CAXDID020000025">
    <property type="protein sequence ID" value="CAL5990594.1"/>
    <property type="molecule type" value="Genomic_DNA"/>
</dbReference>
<dbReference type="EMBL" id="CATOUU010000654">
    <property type="protein sequence ID" value="CAI9938288.1"/>
    <property type="molecule type" value="Genomic_DNA"/>
</dbReference>
<reference evidence="2 3" key="2">
    <citation type="submission" date="2024-07" db="EMBL/GenBank/DDBJ databases">
        <authorList>
            <person name="Akdeniz Z."/>
        </authorList>
    </citation>
    <scope>NUCLEOTIDE SEQUENCE [LARGE SCALE GENOMIC DNA]</scope>
</reference>
<sequence>MIGNKTQSQLLTNIGSSYYEFYHFGGLVVYLSKSTVTIQQVIYNCYQSTQTQNSQNFGILLGSADVDSVIILSSVCMFQMLNNTGQFENCGVIGQSAGKLQLNQFTLSFMVEAKQLMGFGLVGAIKYQSVQNEIFNVIATVYVMTSSASASNNGPVSIISGYIWGKQCSIQNLIVNASSVSAHFFTSEIIGYLANANLSLINILINGSNFSLYSFGSGSFIGTAQSAQIKVENSNVSSVRIISANNFGIIFGLKRDENVTVVISNCKSTGTNYVNNVVQVNCGFISGWSETQC</sequence>
<dbReference type="AlphaFoldDB" id="A0AA86PGN2"/>
<keyword evidence="3" id="KW-1185">Reference proteome</keyword>
<accession>A0AA86PGN2</accession>
<dbReference type="Proteomes" id="UP001642409">
    <property type="component" value="Unassembled WGS sequence"/>
</dbReference>
<evidence type="ECO:0000313" key="3">
    <source>
        <dbReference type="Proteomes" id="UP001642409"/>
    </source>
</evidence>
<organism evidence="1">
    <name type="scientific">Hexamita inflata</name>
    <dbReference type="NCBI Taxonomy" id="28002"/>
    <lineage>
        <taxon>Eukaryota</taxon>
        <taxon>Metamonada</taxon>
        <taxon>Diplomonadida</taxon>
        <taxon>Hexamitidae</taxon>
        <taxon>Hexamitinae</taxon>
        <taxon>Hexamita</taxon>
    </lineage>
</organism>
<gene>
    <name evidence="2" type="ORF">HINF_LOCUS11426</name>
    <name evidence="1" type="ORF">HINF_LOCUS25933</name>
</gene>
<evidence type="ECO:0000313" key="1">
    <source>
        <dbReference type="EMBL" id="CAI9938288.1"/>
    </source>
</evidence>
<evidence type="ECO:0000313" key="2">
    <source>
        <dbReference type="EMBL" id="CAL5990594.1"/>
    </source>
</evidence>
<reference evidence="1" key="1">
    <citation type="submission" date="2023-06" db="EMBL/GenBank/DDBJ databases">
        <authorList>
            <person name="Kurt Z."/>
        </authorList>
    </citation>
    <scope>NUCLEOTIDE SEQUENCE</scope>
</reference>
<comment type="caution">
    <text evidence="1">The sequence shown here is derived from an EMBL/GenBank/DDBJ whole genome shotgun (WGS) entry which is preliminary data.</text>
</comment>
<name>A0AA86PGN2_9EUKA</name>